<organism evidence="3 4">
    <name type="scientific">Paradevosia shaoguanensis</name>
    <dbReference type="NCBI Taxonomy" id="1335043"/>
    <lineage>
        <taxon>Bacteria</taxon>
        <taxon>Pseudomonadati</taxon>
        <taxon>Pseudomonadota</taxon>
        <taxon>Alphaproteobacteria</taxon>
        <taxon>Hyphomicrobiales</taxon>
        <taxon>Devosiaceae</taxon>
        <taxon>Paradevosia</taxon>
    </lineage>
</organism>
<feature type="signal peptide" evidence="1">
    <location>
        <begin position="1"/>
        <end position="24"/>
    </location>
</feature>
<dbReference type="InterPro" id="IPR039366">
    <property type="entry name" value="Pilotin"/>
</dbReference>
<dbReference type="Pfam" id="PF03724">
    <property type="entry name" value="META"/>
    <property type="match status" value="1"/>
</dbReference>
<feature type="chain" id="PRO_5041419472" evidence="1">
    <location>
        <begin position="25"/>
        <end position="265"/>
    </location>
</feature>
<dbReference type="AlphaFoldDB" id="A0AA41QQH9"/>
<dbReference type="Gene3D" id="2.40.128.270">
    <property type="match status" value="1"/>
</dbReference>
<dbReference type="InterPro" id="IPR005184">
    <property type="entry name" value="DUF306_Meta_HslJ"/>
</dbReference>
<dbReference type="InterPro" id="IPR053196">
    <property type="entry name" value="Lipoprotein_YbaY-like"/>
</dbReference>
<feature type="domain" description="DUF306" evidence="2">
    <location>
        <begin position="155"/>
        <end position="260"/>
    </location>
</feature>
<accession>A0AA41QQH9</accession>
<dbReference type="Proteomes" id="UP001156140">
    <property type="component" value="Unassembled WGS sequence"/>
</dbReference>
<evidence type="ECO:0000313" key="3">
    <source>
        <dbReference type="EMBL" id="MCI0128139.1"/>
    </source>
</evidence>
<dbReference type="InterPro" id="IPR038670">
    <property type="entry name" value="HslJ-like_sf"/>
</dbReference>
<dbReference type="PANTHER" id="PTHR38013">
    <property type="entry name" value="GLYCOPROTEIN/POLYSACCHARIDE METABOLISM"/>
    <property type="match status" value="1"/>
</dbReference>
<evidence type="ECO:0000256" key="1">
    <source>
        <dbReference type="SAM" id="SignalP"/>
    </source>
</evidence>
<dbReference type="RefSeq" id="WP_281736362.1">
    <property type="nucleotide sequence ID" value="NZ_JAKETQ010000001.1"/>
</dbReference>
<sequence>MSTSIKLTLAAAGILLATLTTALAAPVSITGEVTYRERIALPPDSSLEIQLLDVSLADAKATVHAAARLSGPGQVPLTFTLNFDDKVIKPKHTYALSARITSGGKLLFLNTTQYSVDPLAPAQPIMIIMDFVGRAEPAPLPGKEAAMPPASTPTTQLIGTNWRVVDIKGTPTNEKTRTTLTLAEDGRAGGKGGCNSYFAQATINGGSLVFGSPASTRMACPEPMMQQEASFFSAMAVVATYAIDGNNLKLADANGNPVMNLVKDN</sequence>
<dbReference type="EMBL" id="JALAZD010000001">
    <property type="protein sequence ID" value="MCI0128139.1"/>
    <property type="molecule type" value="Genomic_DNA"/>
</dbReference>
<reference evidence="3" key="1">
    <citation type="submission" date="2022-03" db="EMBL/GenBank/DDBJ databases">
        <title>The complete genome sequence of a Methyloterrigena soli.</title>
        <authorList>
            <person name="Zi Z."/>
        </authorList>
    </citation>
    <scope>NUCLEOTIDE SEQUENCE</scope>
    <source>
        <strain evidence="3">M48</strain>
    </source>
</reference>
<evidence type="ECO:0000259" key="2">
    <source>
        <dbReference type="Pfam" id="PF03724"/>
    </source>
</evidence>
<evidence type="ECO:0000313" key="4">
    <source>
        <dbReference type="Proteomes" id="UP001156140"/>
    </source>
</evidence>
<proteinExistence type="predicted"/>
<dbReference type="Pfam" id="PF09619">
    <property type="entry name" value="YscW"/>
    <property type="match status" value="1"/>
</dbReference>
<keyword evidence="4" id="KW-1185">Reference proteome</keyword>
<keyword evidence="1" id="KW-0732">Signal</keyword>
<gene>
    <name evidence="3" type="ORF">ML536_15015</name>
</gene>
<protein>
    <submittedName>
        <fullName evidence="3">META domain-containing protein</fullName>
    </submittedName>
</protein>
<name>A0AA41QQH9_9HYPH</name>
<comment type="caution">
    <text evidence="3">The sequence shown here is derived from an EMBL/GenBank/DDBJ whole genome shotgun (WGS) entry which is preliminary data.</text>
</comment>
<dbReference type="PANTHER" id="PTHR38013:SF1">
    <property type="entry name" value="GLYCOPROTEIN_POLYSACCHARIDE METABOLISM"/>
    <property type="match status" value="1"/>
</dbReference>